<sequence>MIRVDLQPEPPSFNTDVRIKGQMFLAKKPNPKGHEWDNHEEWRNCLADLHDSYGGICAYSCHWIPYDTGFYSVDHFKPKDDYPNEAYEWKNYRLACGRINGKKGKYVDILDPFVIQDGWFQIRFSSLLVTPSSDLDDATKDKVQKTIDRLGINEEGTCLKNRRRYLMGYCTEIYPFTHLQTEAPFLAKELIRQNLVQEIKAIMLT</sequence>
<organism evidence="1 2">
    <name type="scientific">Capsulimonas corticalis</name>
    <dbReference type="NCBI Taxonomy" id="2219043"/>
    <lineage>
        <taxon>Bacteria</taxon>
        <taxon>Bacillati</taxon>
        <taxon>Armatimonadota</taxon>
        <taxon>Armatimonadia</taxon>
        <taxon>Capsulimonadales</taxon>
        <taxon>Capsulimonadaceae</taxon>
        <taxon>Capsulimonas</taxon>
    </lineage>
</organism>
<dbReference type="Gene3D" id="1.10.30.50">
    <property type="match status" value="1"/>
</dbReference>
<dbReference type="EMBL" id="AP025739">
    <property type="protein sequence ID" value="BDI30795.1"/>
    <property type="molecule type" value="Genomic_DNA"/>
</dbReference>
<dbReference type="KEGG" id="ccot:CCAX7_28460"/>
<gene>
    <name evidence="1" type="ORF">CCAX7_28460</name>
</gene>
<name>A0A402CTB9_9BACT</name>
<dbReference type="AlphaFoldDB" id="A0A402CTB9"/>
<accession>A0A402CTB9</accession>
<dbReference type="RefSeq" id="WP_125205889.1">
    <property type="nucleotide sequence ID" value="NZ_AP025739.1"/>
</dbReference>
<proteinExistence type="predicted"/>
<reference evidence="1 2" key="1">
    <citation type="journal article" date="2019" name="Int. J. Syst. Evol. Microbiol.">
        <title>Capsulimonas corticalis gen. nov., sp. nov., an aerobic capsulated bacterium, of a novel bacterial order, Capsulimonadales ord. nov., of the class Armatimonadia of the phylum Armatimonadetes.</title>
        <authorList>
            <person name="Li J."/>
            <person name="Kudo C."/>
            <person name="Tonouchi A."/>
        </authorList>
    </citation>
    <scope>NUCLEOTIDE SEQUENCE [LARGE SCALE GENOMIC DNA]</scope>
    <source>
        <strain evidence="1 2">AX-7</strain>
    </source>
</reference>
<protein>
    <submittedName>
        <fullName evidence="1">Uncharacterized protein</fullName>
    </submittedName>
</protein>
<keyword evidence="2" id="KW-1185">Reference proteome</keyword>
<evidence type="ECO:0000313" key="2">
    <source>
        <dbReference type="Proteomes" id="UP000287394"/>
    </source>
</evidence>
<dbReference type="OrthoDB" id="9797348at2"/>
<evidence type="ECO:0000313" key="1">
    <source>
        <dbReference type="EMBL" id="BDI30795.1"/>
    </source>
</evidence>
<dbReference type="Proteomes" id="UP000287394">
    <property type="component" value="Chromosome"/>
</dbReference>